<dbReference type="EMBL" id="GBXM01028519">
    <property type="protein sequence ID" value="JAH80058.1"/>
    <property type="molecule type" value="Transcribed_RNA"/>
</dbReference>
<reference evidence="1" key="1">
    <citation type="submission" date="2014-11" db="EMBL/GenBank/DDBJ databases">
        <authorList>
            <person name="Amaro Gonzalez C."/>
        </authorList>
    </citation>
    <scope>NUCLEOTIDE SEQUENCE</scope>
</reference>
<dbReference type="EMBL" id="GBXM01042405">
    <property type="protein sequence ID" value="JAH66172.1"/>
    <property type="molecule type" value="Transcribed_RNA"/>
</dbReference>
<organism evidence="1">
    <name type="scientific">Anguilla anguilla</name>
    <name type="common">European freshwater eel</name>
    <name type="synonym">Muraena anguilla</name>
    <dbReference type="NCBI Taxonomy" id="7936"/>
    <lineage>
        <taxon>Eukaryota</taxon>
        <taxon>Metazoa</taxon>
        <taxon>Chordata</taxon>
        <taxon>Craniata</taxon>
        <taxon>Vertebrata</taxon>
        <taxon>Euteleostomi</taxon>
        <taxon>Actinopterygii</taxon>
        <taxon>Neopterygii</taxon>
        <taxon>Teleostei</taxon>
        <taxon>Anguilliformes</taxon>
        <taxon>Anguillidae</taxon>
        <taxon>Anguilla</taxon>
    </lineage>
</organism>
<evidence type="ECO:0000313" key="1">
    <source>
        <dbReference type="EMBL" id="JAH53822.1"/>
    </source>
</evidence>
<reference evidence="1" key="2">
    <citation type="journal article" date="2015" name="Fish Shellfish Immunol.">
        <title>Early steps in the European eel (Anguilla anguilla)-Vibrio vulnificus interaction in the gills: Role of the RtxA13 toxin.</title>
        <authorList>
            <person name="Callol A."/>
            <person name="Pajuelo D."/>
            <person name="Ebbesson L."/>
            <person name="Teles M."/>
            <person name="MacKenzie S."/>
            <person name="Amaro C."/>
        </authorList>
    </citation>
    <scope>NUCLEOTIDE SEQUENCE</scope>
</reference>
<protein>
    <submittedName>
        <fullName evidence="1">Uncharacterized protein</fullName>
    </submittedName>
</protein>
<dbReference type="AlphaFoldDB" id="A0A0E9TK43"/>
<dbReference type="EMBL" id="GBXM01054755">
    <property type="protein sequence ID" value="JAH53822.1"/>
    <property type="molecule type" value="Transcribed_RNA"/>
</dbReference>
<proteinExistence type="predicted"/>
<name>A0A0E9TK43_ANGAN</name>
<accession>A0A0E9TK43</accession>
<sequence length="23" mass="2577">MEELLSERSRGDLQPALMSFAVP</sequence>
<dbReference type="EMBL" id="GBXM01027022">
    <property type="protein sequence ID" value="JAH81555.1"/>
    <property type="molecule type" value="Transcribed_RNA"/>
</dbReference>